<dbReference type="Proteomes" id="UP000321424">
    <property type="component" value="Unassembled WGS sequence"/>
</dbReference>
<feature type="compositionally biased region" description="Basic and acidic residues" evidence="1">
    <location>
        <begin position="11"/>
        <end position="21"/>
    </location>
</feature>
<name>A0A511ME49_9NOCA</name>
<comment type="caution">
    <text evidence="2">The sequence shown here is derived from an EMBL/GenBank/DDBJ whole genome shotgun (WGS) entry which is preliminary data.</text>
</comment>
<gene>
    <name evidence="2" type="ORF">NN4_34440</name>
</gene>
<dbReference type="EMBL" id="BJXA01000020">
    <property type="protein sequence ID" value="GEM38925.1"/>
    <property type="molecule type" value="Genomic_DNA"/>
</dbReference>
<keyword evidence="3" id="KW-1185">Reference proteome</keyword>
<reference evidence="2 3" key="1">
    <citation type="submission" date="2019-07" db="EMBL/GenBank/DDBJ databases">
        <title>Whole genome shotgun sequence of Nocardia ninae NBRC 108245.</title>
        <authorList>
            <person name="Hosoyama A."/>
            <person name="Uohara A."/>
            <person name="Ohji S."/>
            <person name="Ichikawa N."/>
        </authorList>
    </citation>
    <scope>NUCLEOTIDE SEQUENCE [LARGE SCALE GENOMIC DNA]</scope>
    <source>
        <strain evidence="2 3">NBRC 108245</strain>
    </source>
</reference>
<proteinExistence type="predicted"/>
<evidence type="ECO:0000256" key="1">
    <source>
        <dbReference type="SAM" id="MobiDB-lite"/>
    </source>
</evidence>
<dbReference type="AlphaFoldDB" id="A0A511ME49"/>
<feature type="region of interest" description="Disordered" evidence="1">
    <location>
        <begin position="1"/>
        <end position="60"/>
    </location>
</feature>
<organism evidence="2 3">
    <name type="scientific">Nocardia ninae NBRC 108245</name>
    <dbReference type="NCBI Taxonomy" id="1210091"/>
    <lineage>
        <taxon>Bacteria</taxon>
        <taxon>Bacillati</taxon>
        <taxon>Actinomycetota</taxon>
        <taxon>Actinomycetes</taxon>
        <taxon>Mycobacteriales</taxon>
        <taxon>Nocardiaceae</taxon>
        <taxon>Nocardia</taxon>
    </lineage>
</organism>
<evidence type="ECO:0000313" key="2">
    <source>
        <dbReference type="EMBL" id="GEM38925.1"/>
    </source>
</evidence>
<evidence type="ECO:0000313" key="3">
    <source>
        <dbReference type="Proteomes" id="UP000321424"/>
    </source>
</evidence>
<accession>A0A511ME49</accession>
<sequence length="81" mass="8918">MAQLEDVADEVAERGDGELKGPAEGSQTRQDELESPPHQWLGHPSDPVDHHYLDSAGSTPDRAQFNRLICHSAANWLDSLN</sequence>
<protein>
    <submittedName>
        <fullName evidence="2">Uncharacterized protein</fullName>
    </submittedName>
</protein>
<feature type="compositionally biased region" description="Acidic residues" evidence="1">
    <location>
        <begin position="1"/>
        <end position="10"/>
    </location>
</feature>